<accession>A0A285K218</accession>
<dbReference type="EMBL" id="OBDY01000028">
    <property type="protein sequence ID" value="SNY65556.1"/>
    <property type="molecule type" value="Genomic_DNA"/>
</dbReference>
<dbReference type="InterPro" id="IPR036291">
    <property type="entry name" value="NAD(P)-bd_dom_sf"/>
</dbReference>
<proteinExistence type="inferred from homology"/>
<dbReference type="Proteomes" id="UP000219612">
    <property type="component" value="Unassembled WGS sequence"/>
</dbReference>
<dbReference type="RefSeq" id="WP_245923677.1">
    <property type="nucleotide sequence ID" value="NZ_OBDY01000028.1"/>
</dbReference>
<dbReference type="GO" id="GO:0016491">
    <property type="term" value="F:oxidoreductase activity"/>
    <property type="evidence" value="ECO:0007669"/>
    <property type="project" value="UniProtKB-KW"/>
</dbReference>
<dbReference type="PANTHER" id="PTHR43477:SF1">
    <property type="entry name" value="DIHYDROANTICAPSIN 7-DEHYDROGENASE"/>
    <property type="match status" value="1"/>
</dbReference>
<gene>
    <name evidence="3" type="ORF">SAMN05421748_12874</name>
</gene>
<organism evidence="3 4">
    <name type="scientific">Paractinoplanes atraurantiacus</name>
    <dbReference type="NCBI Taxonomy" id="1036182"/>
    <lineage>
        <taxon>Bacteria</taxon>
        <taxon>Bacillati</taxon>
        <taxon>Actinomycetota</taxon>
        <taxon>Actinomycetes</taxon>
        <taxon>Micromonosporales</taxon>
        <taxon>Micromonosporaceae</taxon>
        <taxon>Paractinoplanes</taxon>
    </lineage>
</organism>
<name>A0A285K218_9ACTN</name>
<dbReference type="PRINTS" id="PR00081">
    <property type="entry name" value="GDHRDH"/>
</dbReference>
<dbReference type="Gene3D" id="3.40.50.720">
    <property type="entry name" value="NAD(P)-binding Rossmann-like Domain"/>
    <property type="match status" value="1"/>
</dbReference>
<comment type="similarity">
    <text evidence="1">Belongs to the short-chain dehydrogenases/reductases (SDR) family.</text>
</comment>
<reference evidence="3 4" key="1">
    <citation type="submission" date="2017-09" db="EMBL/GenBank/DDBJ databases">
        <authorList>
            <person name="Ehlers B."/>
            <person name="Leendertz F.H."/>
        </authorList>
    </citation>
    <scope>NUCLEOTIDE SEQUENCE [LARGE SCALE GENOMIC DNA]</scope>
    <source>
        <strain evidence="3 4">CGMCC 4.6857</strain>
    </source>
</reference>
<dbReference type="InterPro" id="IPR002347">
    <property type="entry name" value="SDR_fam"/>
</dbReference>
<dbReference type="AlphaFoldDB" id="A0A285K218"/>
<evidence type="ECO:0000256" key="2">
    <source>
        <dbReference type="ARBA" id="ARBA00023002"/>
    </source>
</evidence>
<dbReference type="PANTHER" id="PTHR43477">
    <property type="entry name" value="DIHYDROANTICAPSIN 7-DEHYDROGENASE"/>
    <property type="match status" value="1"/>
</dbReference>
<dbReference type="Pfam" id="PF13561">
    <property type="entry name" value="adh_short_C2"/>
    <property type="match status" value="1"/>
</dbReference>
<sequence>MRRLEGKIALTAKGGVLALTLQLVVEGGPHGIRANAISPGLIATPNTAPLLADPPARLRQVVLDRIPLGRHGHVDDVVNAAVFLASDESSWISGANLVVDGGGSTLR</sequence>
<keyword evidence="4" id="KW-1185">Reference proteome</keyword>
<dbReference type="InterPro" id="IPR051122">
    <property type="entry name" value="SDR_DHRS6-like"/>
</dbReference>
<evidence type="ECO:0000313" key="4">
    <source>
        <dbReference type="Proteomes" id="UP000219612"/>
    </source>
</evidence>
<evidence type="ECO:0000313" key="3">
    <source>
        <dbReference type="EMBL" id="SNY65556.1"/>
    </source>
</evidence>
<keyword evidence="2" id="KW-0560">Oxidoreductase</keyword>
<dbReference type="SUPFAM" id="SSF51735">
    <property type="entry name" value="NAD(P)-binding Rossmann-fold domains"/>
    <property type="match status" value="1"/>
</dbReference>
<evidence type="ECO:0000256" key="1">
    <source>
        <dbReference type="ARBA" id="ARBA00006484"/>
    </source>
</evidence>
<protein>
    <submittedName>
        <fullName evidence="3">Enoyl-(Acyl carrier protein) reductase</fullName>
    </submittedName>
</protein>